<dbReference type="Pfam" id="PF21029">
    <property type="entry name" value="RMC1_N"/>
    <property type="match status" value="1"/>
</dbReference>
<dbReference type="AlphaFoldDB" id="A0A7I8XK75"/>
<evidence type="ECO:0000259" key="1">
    <source>
        <dbReference type="Pfam" id="PF07035"/>
    </source>
</evidence>
<dbReference type="GO" id="GO:0005765">
    <property type="term" value="C:lysosomal membrane"/>
    <property type="evidence" value="ECO:0007669"/>
    <property type="project" value="TreeGrafter"/>
</dbReference>
<dbReference type="PANTHER" id="PTHR12897">
    <property type="entry name" value="COLON CANCER-ASSOCIATED PROTEIN MIC1"/>
    <property type="match status" value="1"/>
</dbReference>
<evidence type="ECO:0000259" key="2">
    <source>
        <dbReference type="Pfam" id="PF21029"/>
    </source>
</evidence>
<dbReference type="Proteomes" id="UP000659654">
    <property type="component" value="Unassembled WGS sequence"/>
</dbReference>
<evidence type="ECO:0000313" key="3">
    <source>
        <dbReference type="EMBL" id="CAD5230288.1"/>
    </source>
</evidence>
<gene>
    <name evidence="3" type="ORF">BXYJ_LOCUS10912</name>
</gene>
<dbReference type="PANTHER" id="PTHR12897:SF4">
    <property type="entry name" value="REGULATOR OF MON1-CCZ1 COMPLEX"/>
    <property type="match status" value="1"/>
</dbReference>
<comment type="caution">
    <text evidence="3">The sequence shown here is derived from an EMBL/GenBank/DDBJ whole genome shotgun (WGS) entry which is preliminary data.</text>
</comment>
<accession>A0A7I8XK75</accession>
<dbReference type="GO" id="GO:0031902">
    <property type="term" value="C:late endosome membrane"/>
    <property type="evidence" value="ECO:0007669"/>
    <property type="project" value="TreeGrafter"/>
</dbReference>
<feature type="domain" description="Mic1" evidence="1">
    <location>
        <begin position="363"/>
        <end position="589"/>
    </location>
</feature>
<dbReference type="GO" id="GO:0010506">
    <property type="term" value="P:regulation of autophagy"/>
    <property type="evidence" value="ECO:0007669"/>
    <property type="project" value="InterPro"/>
</dbReference>
<keyword evidence="4" id="KW-1185">Reference proteome</keyword>
<feature type="domain" description="Regulator of MON1-CCZ1 complex N-terminal" evidence="2">
    <location>
        <begin position="20"/>
        <end position="139"/>
    </location>
</feature>
<dbReference type="InterPro" id="IPR049040">
    <property type="entry name" value="RMC1_N"/>
</dbReference>
<reference evidence="3" key="1">
    <citation type="submission" date="2020-09" db="EMBL/GenBank/DDBJ databases">
        <authorList>
            <person name="Kikuchi T."/>
        </authorList>
    </citation>
    <scope>NUCLEOTIDE SEQUENCE</scope>
    <source>
        <strain evidence="3">Ka4C1</strain>
    </source>
</reference>
<sequence>MLSLGEEFVEFEVDSQLSDIFFDNVNRKICTVRGNGAMGVTAKGLDAPVWPSFRIRDGGKINTLNFSTDGMICCAQRKENSCDFVFLEDKTNDVYPDYKQNCRPESTKIMGAQWVADKQIVYITDCGIELYQFNSKRKTVKFVKAISFRPNWFVFHPQSDLLICASGVTAAVLNPFVIQNGFIHKLQRFEVDFGCSRWKPRLLDRDVAIASLYGRLYIMVLKFGPKEHQIERLNLFLMSPESPPKLAFSLLLNLQDGPVGIHTIDNLVVVHHKHTSKSLIFDIGLQKTLVERAPVAVTTIRLHDRIKEAFSSLNTYHPAWVTFPPNLIADVRLGIFSTIKIDLEGTAEEIQDNMMLLDFIMNRKNSEEFFLKTLRRLLLNKELSIRQSAEIFTRILEEPTVALNNNNKEMSSKVKLNAEPFEPLKVDYNQVVRSVLVPLKEEPKMDRKFLSAIALEFYAAVKKAEIPLEQHYLAELLIRTMVDANEMEKLKQCLQYSVVDDSKFLAFELITLSKEKPEFGQLALDMLKRKPNNREQVAEFYINRGEIIDALRMLRGTPIDKTLSLRLLEEAWKSNDRKLKYMVFTHLRDVRKLGWLDGSSPDDQFDSYIREFKQLFNLEELEEADQRSRLAKISSVASLPGLNPSPSRNILIPSHDYLNDSIPSSYQSDFDMNNAPGAGIPNY</sequence>
<proteinExistence type="predicted"/>
<dbReference type="OrthoDB" id="26384at2759"/>
<dbReference type="InterPro" id="IPR040371">
    <property type="entry name" value="RMC1"/>
</dbReference>
<dbReference type="Pfam" id="PF07035">
    <property type="entry name" value="RMC1_C"/>
    <property type="match status" value="1"/>
</dbReference>
<dbReference type="InterPro" id="IPR009755">
    <property type="entry name" value="RMC1_C"/>
</dbReference>
<organism evidence="3 4">
    <name type="scientific">Bursaphelenchus xylophilus</name>
    <name type="common">Pinewood nematode worm</name>
    <name type="synonym">Aphelenchoides xylophilus</name>
    <dbReference type="NCBI Taxonomy" id="6326"/>
    <lineage>
        <taxon>Eukaryota</taxon>
        <taxon>Metazoa</taxon>
        <taxon>Ecdysozoa</taxon>
        <taxon>Nematoda</taxon>
        <taxon>Chromadorea</taxon>
        <taxon>Rhabditida</taxon>
        <taxon>Tylenchina</taxon>
        <taxon>Tylenchomorpha</taxon>
        <taxon>Aphelenchoidea</taxon>
        <taxon>Aphelenchoididae</taxon>
        <taxon>Bursaphelenchus</taxon>
    </lineage>
</organism>
<dbReference type="Proteomes" id="UP000582659">
    <property type="component" value="Unassembled WGS sequence"/>
</dbReference>
<dbReference type="EMBL" id="CAJFCV020000005">
    <property type="protein sequence ID" value="CAG9121205.1"/>
    <property type="molecule type" value="Genomic_DNA"/>
</dbReference>
<evidence type="ECO:0000313" key="4">
    <source>
        <dbReference type="Proteomes" id="UP000659654"/>
    </source>
</evidence>
<dbReference type="GO" id="GO:0035658">
    <property type="term" value="C:Mon1-Ccz1 complex"/>
    <property type="evidence" value="ECO:0007669"/>
    <property type="project" value="InterPro"/>
</dbReference>
<dbReference type="EMBL" id="CAJFDI010000005">
    <property type="protein sequence ID" value="CAD5230288.1"/>
    <property type="molecule type" value="Genomic_DNA"/>
</dbReference>
<protein>
    <submittedName>
        <fullName evidence="3">(pine wood nematode) hypothetical protein</fullName>
    </submittedName>
</protein>
<name>A0A7I8XK75_BURXY</name>
<dbReference type="SMR" id="A0A7I8XK75"/>